<evidence type="ECO:0000313" key="3">
    <source>
        <dbReference type="Proteomes" id="UP000604046"/>
    </source>
</evidence>
<feature type="compositionally biased region" description="Polar residues" evidence="1">
    <location>
        <begin position="119"/>
        <end position="128"/>
    </location>
</feature>
<feature type="region of interest" description="Disordered" evidence="1">
    <location>
        <begin position="98"/>
        <end position="212"/>
    </location>
</feature>
<proteinExistence type="predicted"/>
<protein>
    <submittedName>
        <fullName evidence="2">Uncharacterized protein</fullName>
    </submittedName>
</protein>
<sequence>MSSRKKISMKSPPKLVGKGLAELPDKQLYICGLLAHVVVVSSRWWSAVVRENGWWEPGSPPPRSEFNERLKRVASSQSGVSELQTPLKVLKVLKVAGSDEAKEEKEQDKTPVATDNEDQTAVATQVTSGKMCPAPEGSSREAKEEKEDKTPVATDNDKPAVATRVSGASEAAKSPGLANLSATTNRVATRATDAGGGHKVAEQGYHSGNIMGSTTRAGLAQQRQGAADEHPLFGATRHLQQPAGLVIAGAAGECGGQEYDK</sequence>
<dbReference type="Proteomes" id="UP000604046">
    <property type="component" value="Unassembled WGS sequence"/>
</dbReference>
<evidence type="ECO:0000313" key="2">
    <source>
        <dbReference type="EMBL" id="CAE7460938.1"/>
    </source>
</evidence>
<feature type="compositionally biased region" description="Basic and acidic residues" evidence="1">
    <location>
        <begin position="98"/>
        <end position="109"/>
    </location>
</feature>
<gene>
    <name evidence="2" type="ORF">SNAT2548_LOCUS25609</name>
</gene>
<comment type="caution">
    <text evidence="2">The sequence shown here is derived from an EMBL/GenBank/DDBJ whole genome shotgun (WGS) entry which is preliminary data.</text>
</comment>
<reference evidence="2" key="1">
    <citation type="submission" date="2021-02" db="EMBL/GenBank/DDBJ databases">
        <authorList>
            <person name="Dougan E. K."/>
            <person name="Rhodes N."/>
            <person name="Thang M."/>
            <person name="Chan C."/>
        </authorList>
    </citation>
    <scope>NUCLEOTIDE SEQUENCE</scope>
</reference>
<feature type="compositionally biased region" description="Basic and acidic residues" evidence="1">
    <location>
        <begin position="138"/>
        <end position="158"/>
    </location>
</feature>
<dbReference type="AlphaFoldDB" id="A0A812S126"/>
<evidence type="ECO:0000256" key="1">
    <source>
        <dbReference type="SAM" id="MobiDB-lite"/>
    </source>
</evidence>
<keyword evidence="3" id="KW-1185">Reference proteome</keyword>
<name>A0A812S126_9DINO</name>
<accession>A0A812S126</accession>
<organism evidence="2 3">
    <name type="scientific">Symbiodinium natans</name>
    <dbReference type="NCBI Taxonomy" id="878477"/>
    <lineage>
        <taxon>Eukaryota</taxon>
        <taxon>Sar</taxon>
        <taxon>Alveolata</taxon>
        <taxon>Dinophyceae</taxon>
        <taxon>Suessiales</taxon>
        <taxon>Symbiodiniaceae</taxon>
        <taxon>Symbiodinium</taxon>
    </lineage>
</organism>
<dbReference type="EMBL" id="CAJNDS010002401">
    <property type="protein sequence ID" value="CAE7460938.1"/>
    <property type="molecule type" value="Genomic_DNA"/>
</dbReference>